<dbReference type="InterPro" id="IPR038695">
    <property type="entry name" value="Saro_0823-like_sf"/>
</dbReference>
<dbReference type="PANTHER" id="PTHR37953:SF1">
    <property type="entry name" value="UPF0127 PROTEIN MJ1496"/>
    <property type="match status" value="1"/>
</dbReference>
<dbReference type="EMBL" id="VYQE01000002">
    <property type="protein sequence ID" value="KAA9009059.1"/>
    <property type="molecule type" value="Genomic_DNA"/>
</dbReference>
<protein>
    <submittedName>
        <fullName evidence="1">DUF192 domain-containing protein</fullName>
    </submittedName>
</protein>
<evidence type="ECO:0000313" key="2">
    <source>
        <dbReference type="Proteomes" id="UP000326554"/>
    </source>
</evidence>
<dbReference type="Proteomes" id="UP000326554">
    <property type="component" value="Unassembled WGS sequence"/>
</dbReference>
<dbReference type="InterPro" id="IPR003795">
    <property type="entry name" value="DUF192"/>
</dbReference>
<dbReference type="Gene3D" id="2.60.120.1140">
    <property type="entry name" value="Protein of unknown function DUF192"/>
    <property type="match status" value="1"/>
</dbReference>
<gene>
    <name evidence="1" type="ORF">F3S47_07320</name>
</gene>
<sequence>MGNRSGKRTGPRRGQLAAGLAFAVALSAGSGLQAQGLCADDRVTVMGDWGQARFRVEVADDRQEQARGLMQVESMPTMAGMLFVYPRPQSVSFWMENTLIPLDMIFAQEDGTIAKVHAEAVPLDRTPIPGGSDDIKYVLEINGGLAEQLGIEAGDIMQHPSIGPDPVAPCPEPE</sequence>
<name>A0A5J5GL78_9RHOB</name>
<dbReference type="Pfam" id="PF02643">
    <property type="entry name" value="DUF192"/>
    <property type="match status" value="1"/>
</dbReference>
<dbReference type="PANTHER" id="PTHR37953">
    <property type="entry name" value="UPF0127 PROTEIN MJ1496"/>
    <property type="match status" value="1"/>
</dbReference>
<dbReference type="RefSeq" id="WP_150444592.1">
    <property type="nucleotide sequence ID" value="NZ_VYQE01000002.1"/>
</dbReference>
<organism evidence="1 2">
    <name type="scientific">Histidinibacterium aquaticum</name>
    <dbReference type="NCBI Taxonomy" id="2613962"/>
    <lineage>
        <taxon>Bacteria</taxon>
        <taxon>Pseudomonadati</taxon>
        <taxon>Pseudomonadota</taxon>
        <taxon>Alphaproteobacteria</taxon>
        <taxon>Rhodobacterales</taxon>
        <taxon>Paracoccaceae</taxon>
        <taxon>Histidinibacterium</taxon>
    </lineage>
</organism>
<proteinExistence type="predicted"/>
<dbReference type="AlphaFoldDB" id="A0A5J5GL78"/>
<accession>A0A5J5GL78</accession>
<comment type="caution">
    <text evidence="1">The sequence shown here is derived from an EMBL/GenBank/DDBJ whole genome shotgun (WGS) entry which is preliminary data.</text>
</comment>
<reference evidence="1 2" key="1">
    <citation type="submission" date="2019-09" db="EMBL/GenBank/DDBJ databases">
        <authorList>
            <person name="Park J.-S."/>
            <person name="Choi H.-J."/>
        </authorList>
    </citation>
    <scope>NUCLEOTIDE SEQUENCE [LARGE SCALE GENOMIC DNA]</scope>
    <source>
        <strain evidence="1 2">176SS1-4</strain>
    </source>
</reference>
<evidence type="ECO:0000313" key="1">
    <source>
        <dbReference type="EMBL" id="KAA9009059.1"/>
    </source>
</evidence>
<keyword evidence="2" id="KW-1185">Reference proteome</keyword>